<keyword evidence="2" id="KW-1185">Reference proteome</keyword>
<dbReference type="CDD" id="cd04950">
    <property type="entry name" value="GT4_TuaH-like"/>
    <property type="match status" value="1"/>
</dbReference>
<sequence>MEAFLSSVSSIVCFSHLRWDFVYQRPQHLLSRFAKHTHLYFFEEPVFTDNAIPRLETHSREDGRLTLIVAQLPHGLTPEESDAKQIELLNEFMAAQDLDKTVFWYYTPMALEISRHFTPALTVFDCMDELSAFKFAPPRLLELETEMMAKADVVFTGGQSLYEAKKHRHTQIHAFPSSIDKAHFAQARQPQEDPADQANIPYPRMGFFGVVDERFDIELLREVATSRPEWQFVIIGPVVKIDPAVLPNSANIHYLGGKSYQELPAYLAGWDVAMLLFAHNESTRFISPTKTPEYLAAGKPVVSTSIRDVVRPYGEQNLVHIADGAPAFEAAIEKALLQKEDKTWMARTDEFLAGVSWDKTWQNMVRHMQAVSQEKKGNA</sequence>
<organism evidence="1 2">
    <name type="scientific">Rufibacter radiotolerans</name>
    <dbReference type="NCBI Taxonomy" id="1379910"/>
    <lineage>
        <taxon>Bacteria</taxon>
        <taxon>Pseudomonadati</taxon>
        <taxon>Bacteroidota</taxon>
        <taxon>Cytophagia</taxon>
        <taxon>Cytophagales</taxon>
        <taxon>Hymenobacteraceae</taxon>
        <taxon>Rufibacter</taxon>
    </lineage>
</organism>
<dbReference type="STRING" id="1379910.TH63_01315"/>
<proteinExistence type="predicted"/>
<dbReference type="Gene3D" id="3.40.50.11010">
    <property type="match status" value="1"/>
</dbReference>
<name>A0A0H4WA93_9BACT</name>
<gene>
    <name evidence="1" type="ORF">TH63_01315</name>
</gene>
<dbReference type="PATRIC" id="fig|1379910.4.peg.269"/>
<reference evidence="1 2" key="1">
    <citation type="submission" date="2015-01" db="EMBL/GenBank/DDBJ databases">
        <title>Rufibacter sp./DG31D/ whole genome sequencing.</title>
        <authorList>
            <person name="Kim M.K."/>
            <person name="Srinivasan S."/>
            <person name="Lee J.-J."/>
        </authorList>
    </citation>
    <scope>NUCLEOTIDE SEQUENCE [LARGE SCALE GENOMIC DNA]</scope>
    <source>
        <strain evidence="1 2">DG31D</strain>
    </source>
</reference>
<evidence type="ECO:0000313" key="2">
    <source>
        <dbReference type="Proteomes" id="UP000036458"/>
    </source>
</evidence>
<dbReference type="Gene3D" id="3.40.50.2000">
    <property type="entry name" value="Glycogen Phosphorylase B"/>
    <property type="match status" value="1"/>
</dbReference>
<dbReference type="PANTHER" id="PTHR12526">
    <property type="entry name" value="GLYCOSYLTRANSFERASE"/>
    <property type="match status" value="1"/>
</dbReference>
<evidence type="ECO:0000313" key="1">
    <source>
        <dbReference type="EMBL" id="AKQ47406.1"/>
    </source>
</evidence>
<dbReference type="GO" id="GO:0016740">
    <property type="term" value="F:transferase activity"/>
    <property type="evidence" value="ECO:0007669"/>
    <property type="project" value="UniProtKB-KW"/>
</dbReference>
<dbReference type="PANTHER" id="PTHR12526:SF630">
    <property type="entry name" value="GLYCOSYLTRANSFERASE"/>
    <property type="match status" value="1"/>
</dbReference>
<dbReference type="Pfam" id="PF13692">
    <property type="entry name" value="Glyco_trans_1_4"/>
    <property type="match status" value="1"/>
</dbReference>
<protein>
    <submittedName>
        <fullName evidence="1">Glycosyl transferase</fullName>
    </submittedName>
</protein>
<dbReference type="SUPFAM" id="SSF53756">
    <property type="entry name" value="UDP-Glycosyltransferase/glycogen phosphorylase"/>
    <property type="match status" value="1"/>
</dbReference>
<dbReference type="AlphaFoldDB" id="A0A0H4WA93"/>
<accession>A0A0H4WA93</accession>
<dbReference type="KEGG" id="ruf:TH63_01315"/>
<dbReference type="Proteomes" id="UP000036458">
    <property type="component" value="Chromosome"/>
</dbReference>
<keyword evidence="1" id="KW-0808">Transferase</keyword>
<dbReference type="EMBL" id="CP010777">
    <property type="protein sequence ID" value="AKQ47406.1"/>
    <property type="molecule type" value="Genomic_DNA"/>
</dbReference>